<evidence type="ECO:0000313" key="2">
    <source>
        <dbReference type="Proteomes" id="UP001321542"/>
    </source>
</evidence>
<dbReference type="Gene3D" id="3.30.565.10">
    <property type="entry name" value="Histidine kinase-like ATPase, C-terminal domain"/>
    <property type="match status" value="1"/>
</dbReference>
<name>A0ABM7FEM2_9ACTN</name>
<sequence length="140" mass="15164">MANVSPSLNYTLRLPRDPRSPGVGRAALRVVLAAHGLTELSPTAELLASELLTNAHLHTRYEYALRVVAVEGRLRVGAWDREWSVPDAWKRGKAAAVDDECGRGLGLVRACSEDWGVSAMVDWGVYHGGKVLWADCGAAE</sequence>
<evidence type="ECO:0008006" key="3">
    <source>
        <dbReference type="Google" id="ProtNLM"/>
    </source>
</evidence>
<dbReference type="PANTHER" id="PTHR35526">
    <property type="entry name" value="ANTI-SIGMA-F FACTOR RSBW-RELATED"/>
    <property type="match status" value="1"/>
</dbReference>
<dbReference type="CDD" id="cd16936">
    <property type="entry name" value="HATPase_RsbW-like"/>
    <property type="match status" value="1"/>
</dbReference>
<protein>
    <recommendedName>
        <fullName evidence="3">Regulatory protein</fullName>
    </recommendedName>
</protein>
<reference evidence="1 2" key="1">
    <citation type="journal article" date="2010" name="ChemBioChem">
        <title>Cloning and characterization of the biosynthetic gene cluster of 16-membered macrolide antibiotic FD-891: involvement of a dual functional cytochrome P450 monooxygenase catalyzing epoxidation and hydroxylation.</title>
        <authorList>
            <person name="Kudo F."/>
            <person name="Motegi A."/>
            <person name="Mizoue K."/>
            <person name="Eguchi T."/>
        </authorList>
    </citation>
    <scope>NUCLEOTIDE SEQUENCE [LARGE SCALE GENOMIC DNA]</scope>
    <source>
        <strain evidence="1 2">A-8890</strain>
    </source>
</reference>
<dbReference type="InterPro" id="IPR050267">
    <property type="entry name" value="Anti-sigma-factor_SerPK"/>
</dbReference>
<dbReference type="InterPro" id="IPR036890">
    <property type="entry name" value="HATPase_C_sf"/>
</dbReference>
<dbReference type="EMBL" id="AP018448">
    <property type="protein sequence ID" value="BBC34424.1"/>
    <property type="molecule type" value="Genomic_DNA"/>
</dbReference>
<accession>A0ABM7FEM2</accession>
<proteinExistence type="predicted"/>
<organism evidence="1 2">
    <name type="scientific">Streptomyces graminofaciens</name>
    <dbReference type="NCBI Taxonomy" id="68212"/>
    <lineage>
        <taxon>Bacteria</taxon>
        <taxon>Bacillati</taxon>
        <taxon>Actinomycetota</taxon>
        <taxon>Actinomycetes</taxon>
        <taxon>Kitasatosporales</taxon>
        <taxon>Streptomycetaceae</taxon>
        <taxon>Streptomyces</taxon>
    </lineage>
</organism>
<evidence type="ECO:0000313" key="1">
    <source>
        <dbReference type="EMBL" id="BBC34424.1"/>
    </source>
</evidence>
<dbReference type="RefSeq" id="WP_286254339.1">
    <property type="nucleotide sequence ID" value="NZ_AP018448.1"/>
</dbReference>
<dbReference type="Proteomes" id="UP001321542">
    <property type="component" value="Chromosome"/>
</dbReference>
<keyword evidence="2" id="KW-1185">Reference proteome</keyword>
<dbReference type="PANTHER" id="PTHR35526:SF3">
    <property type="entry name" value="ANTI-SIGMA-F FACTOR RSBW"/>
    <property type="match status" value="1"/>
</dbReference>
<gene>
    <name evidence="1" type="ORF">SGFS_057180</name>
</gene>
<reference evidence="1 2" key="2">
    <citation type="journal article" date="2023" name="ChemBioChem">
        <title>Acyltransferase Domain Exchange between Two Independent Type I Polyketide Synthases in the Same Producer Strain of Macrolide Antibiotics.</title>
        <authorList>
            <person name="Kudo F."/>
            <person name="Kishikawa K."/>
            <person name="Tsuboi K."/>
            <person name="Kido T."/>
            <person name="Usui T."/>
            <person name="Hashimoto J."/>
            <person name="Shin-Ya K."/>
            <person name="Miyanaga A."/>
            <person name="Eguchi T."/>
        </authorList>
    </citation>
    <scope>NUCLEOTIDE SEQUENCE [LARGE SCALE GENOMIC DNA]</scope>
    <source>
        <strain evidence="1 2">A-8890</strain>
    </source>
</reference>